<accession>A0A4Q9DI71</accession>
<evidence type="ECO:0000313" key="1">
    <source>
        <dbReference type="EMBL" id="TBL72924.1"/>
    </source>
</evidence>
<name>A0A4Q9DI71_9BACL</name>
<dbReference type="OrthoDB" id="2620644at2"/>
<gene>
    <name evidence="1" type="ORF">EYB31_27200</name>
</gene>
<dbReference type="Proteomes" id="UP000293142">
    <property type="component" value="Unassembled WGS sequence"/>
</dbReference>
<organism evidence="1 2">
    <name type="scientific">Paenibacillus thalictri</name>
    <dbReference type="NCBI Taxonomy" id="2527873"/>
    <lineage>
        <taxon>Bacteria</taxon>
        <taxon>Bacillati</taxon>
        <taxon>Bacillota</taxon>
        <taxon>Bacilli</taxon>
        <taxon>Bacillales</taxon>
        <taxon>Paenibacillaceae</taxon>
        <taxon>Paenibacillus</taxon>
    </lineage>
</organism>
<evidence type="ECO:0008006" key="3">
    <source>
        <dbReference type="Google" id="ProtNLM"/>
    </source>
</evidence>
<keyword evidence="2" id="KW-1185">Reference proteome</keyword>
<reference evidence="1 2" key="1">
    <citation type="submission" date="2019-02" db="EMBL/GenBank/DDBJ databases">
        <title>Paenibacillus sp. nov., isolated from surface-sterilized tissue of Thalictrum simplex L.</title>
        <authorList>
            <person name="Tuo L."/>
        </authorList>
    </citation>
    <scope>NUCLEOTIDE SEQUENCE [LARGE SCALE GENOMIC DNA]</scope>
    <source>
        <strain evidence="1 2">N2SHLJ1</strain>
    </source>
</reference>
<sequence>MRKVTITGSVLKRIANIQSIHFSGEETVQFQIQLIKAMQERLSAVTPFEGYKEYEKGPWANTRRIFVQGHRVYYSYDFKDDSIVVKGIKAPGMK</sequence>
<proteinExistence type="predicted"/>
<dbReference type="AlphaFoldDB" id="A0A4Q9DI71"/>
<protein>
    <recommendedName>
        <fullName evidence="3">Type II toxin-antitoxin system RelE/ParE family toxin</fullName>
    </recommendedName>
</protein>
<evidence type="ECO:0000313" key="2">
    <source>
        <dbReference type="Proteomes" id="UP000293142"/>
    </source>
</evidence>
<dbReference type="EMBL" id="SIRE01000022">
    <property type="protein sequence ID" value="TBL72924.1"/>
    <property type="molecule type" value="Genomic_DNA"/>
</dbReference>
<comment type="caution">
    <text evidence="1">The sequence shown here is derived from an EMBL/GenBank/DDBJ whole genome shotgun (WGS) entry which is preliminary data.</text>
</comment>